<evidence type="ECO:0000256" key="2">
    <source>
        <dbReference type="ARBA" id="ARBA00006745"/>
    </source>
</evidence>
<feature type="domain" description="Amidohydrolase-related" evidence="9">
    <location>
        <begin position="76"/>
        <end position="452"/>
    </location>
</feature>
<comment type="function">
    <text evidence="8">Catalyzes the hydrolytic deamination of guanine, producing xanthine and ammonia.</text>
</comment>
<evidence type="ECO:0000259" key="9">
    <source>
        <dbReference type="Pfam" id="PF01979"/>
    </source>
</evidence>
<dbReference type="Pfam" id="PF01979">
    <property type="entry name" value="Amidohydro_1"/>
    <property type="match status" value="1"/>
</dbReference>
<dbReference type="EMBL" id="JAAMOZ010000001">
    <property type="protein sequence ID" value="NIH57692.1"/>
    <property type="molecule type" value="Genomic_DNA"/>
</dbReference>
<evidence type="ECO:0000313" key="10">
    <source>
        <dbReference type="EMBL" id="NIH57692.1"/>
    </source>
</evidence>
<name>A0ABX0SH11_9ACTN</name>
<accession>A0ABX0SH11</accession>
<evidence type="ECO:0000256" key="1">
    <source>
        <dbReference type="ARBA" id="ARBA00004984"/>
    </source>
</evidence>
<evidence type="ECO:0000256" key="7">
    <source>
        <dbReference type="NCBIfam" id="TIGR02967"/>
    </source>
</evidence>
<dbReference type="InterPro" id="IPR011059">
    <property type="entry name" value="Metal-dep_hydrolase_composite"/>
</dbReference>
<evidence type="ECO:0000256" key="3">
    <source>
        <dbReference type="ARBA" id="ARBA00012781"/>
    </source>
</evidence>
<dbReference type="InterPro" id="IPR006680">
    <property type="entry name" value="Amidohydro-rel"/>
</dbReference>
<comment type="catalytic activity">
    <reaction evidence="8">
        <text>guanine + H2O + H(+) = xanthine + NH4(+)</text>
        <dbReference type="Rhea" id="RHEA:14665"/>
        <dbReference type="ChEBI" id="CHEBI:15377"/>
        <dbReference type="ChEBI" id="CHEBI:15378"/>
        <dbReference type="ChEBI" id="CHEBI:16235"/>
        <dbReference type="ChEBI" id="CHEBI:17712"/>
        <dbReference type="ChEBI" id="CHEBI:28938"/>
        <dbReference type="EC" id="3.5.4.3"/>
    </reaction>
</comment>
<keyword evidence="6 8" id="KW-0862">Zinc</keyword>
<keyword evidence="11" id="KW-1185">Reference proteome</keyword>
<evidence type="ECO:0000313" key="11">
    <source>
        <dbReference type="Proteomes" id="UP000749311"/>
    </source>
</evidence>
<comment type="caution">
    <text evidence="10">The sequence shown here is derived from an EMBL/GenBank/DDBJ whole genome shotgun (WGS) entry which is preliminary data.</text>
</comment>
<organism evidence="10 11">
    <name type="scientific">Brooklawnia cerclae</name>
    <dbReference type="NCBI Taxonomy" id="349934"/>
    <lineage>
        <taxon>Bacteria</taxon>
        <taxon>Bacillati</taxon>
        <taxon>Actinomycetota</taxon>
        <taxon>Actinomycetes</taxon>
        <taxon>Propionibacteriales</taxon>
        <taxon>Propionibacteriaceae</taxon>
        <taxon>Brooklawnia</taxon>
    </lineage>
</organism>
<evidence type="ECO:0000256" key="8">
    <source>
        <dbReference type="RuleBase" id="RU366009"/>
    </source>
</evidence>
<reference evidence="10 11" key="1">
    <citation type="submission" date="2020-02" db="EMBL/GenBank/DDBJ databases">
        <title>Sequencing the genomes of 1000 actinobacteria strains.</title>
        <authorList>
            <person name="Klenk H.-P."/>
        </authorList>
    </citation>
    <scope>NUCLEOTIDE SEQUENCE [LARGE SCALE GENOMIC DNA]</scope>
    <source>
        <strain evidence="10 11">DSM 19609</strain>
    </source>
</reference>
<dbReference type="SUPFAM" id="SSF51338">
    <property type="entry name" value="Composite domain of metallo-dependent hydrolases"/>
    <property type="match status" value="1"/>
</dbReference>
<dbReference type="PANTHER" id="PTHR11271:SF6">
    <property type="entry name" value="GUANINE DEAMINASE"/>
    <property type="match status" value="1"/>
</dbReference>
<dbReference type="NCBIfam" id="TIGR02967">
    <property type="entry name" value="guan_deamin"/>
    <property type="match status" value="1"/>
</dbReference>
<keyword evidence="5 8" id="KW-0378">Hydrolase</keyword>
<dbReference type="InterPro" id="IPR032466">
    <property type="entry name" value="Metal_Hydrolase"/>
</dbReference>
<dbReference type="SUPFAM" id="SSF51556">
    <property type="entry name" value="Metallo-dependent hydrolases"/>
    <property type="match status" value="1"/>
</dbReference>
<comment type="pathway">
    <text evidence="1 8">Purine metabolism; guanine degradation; xanthine from guanine: step 1/1.</text>
</comment>
<comment type="similarity">
    <text evidence="2 8">Belongs to the metallo-dependent hydrolases superfamily. ATZ/TRZ family.</text>
</comment>
<evidence type="ECO:0000256" key="5">
    <source>
        <dbReference type="ARBA" id="ARBA00022801"/>
    </source>
</evidence>
<dbReference type="Gene3D" id="3.20.20.140">
    <property type="entry name" value="Metal-dependent hydrolases"/>
    <property type="match status" value="1"/>
</dbReference>
<dbReference type="Proteomes" id="UP000749311">
    <property type="component" value="Unassembled WGS sequence"/>
</dbReference>
<dbReference type="Gene3D" id="2.30.40.10">
    <property type="entry name" value="Urease, subunit C, domain 1"/>
    <property type="match status" value="1"/>
</dbReference>
<proteinExistence type="inferred from homology"/>
<evidence type="ECO:0000256" key="6">
    <source>
        <dbReference type="ARBA" id="ARBA00022833"/>
    </source>
</evidence>
<protein>
    <recommendedName>
        <fullName evidence="3 7">Guanine deaminase</fullName>
        <shortName evidence="8">Guanase</shortName>
        <ecNumber evidence="3 7">3.5.4.3</ecNumber>
    </recommendedName>
    <alternativeName>
        <fullName evidence="8">Guanine aminohydrolase</fullName>
    </alternativeName>
</protein>
<sequence>MDEAPRAGFARIFRGPAFTPVSPTEVAVLDDHLFCVDPAGTVARVLAADDPEAVELLAHHRAAGTLTEAAPGQYFLPGFVDLHVHAPQWPQLGRALDRPLGDWLMNYTFPLEARYADPVFARQVYTQLVENLLRQGTTTAMYFATVHTQASVVLAEICADRGQRALVGKVTMDDRSSNPDFYWDADTASALDGVVEFIERVHGLGSGGLVLPVVTPRFIPSCTDRALAGLGEIAARYGVHVQSHCSESDWEHQCAFDRYGRSDAESLDGFGLLTGRSVMAHCVHLSDRDAELFARSGTAIAHCPVSNAFFADAVLPLRRRLDEGLEIGLGTDISGGFAPSVRTALREALVQSRTLDHGADPGRPAPERGTHDGHIVLEEAFWLATAGGGEALSLPIGRLAQGYAWDAQLVDTTAAGGLPLFDVRDSRDVLDAILLVSGAEHIAGVWVAGRRVIGD</sequence>
<gene>
    <name evidence="10" type="ORF">FB473_002337</name>
</gene>
<dbReference type="InterPro" id="IPR014311">
    <property type="entry name" value="Guanine_deaminase"/>
</dbReference>
<evidence type="ECO:0000256" key="4">
    <source>
        <dbReference type="ARBA" id="ARBA00022723"/>
    </source>
</evidence>
<dbReference type="InterPro" id="IPR051607">
    <property type="entry name" value="Metallo-dep_hydrolases"/>
</dbReference>
<keyword evidence="4 8" id="KW-0479">Metal-binding</keyword>
<dbReference type="EC" id="3.5.4.3" evidence="3 7"/>
<comment type="cofactor">
    <cofactor evidence="8">
        <name>Zn(2+)</name>
        <dbReference type="ChEBI" id="CHEBI:29105"/>
    </cofactor>
    <text evidence="8">Binds 1 zinc ion per subunit.</text>
</comment>
<dbReference type="PANTHER" id="PTHR11271">
    <property type="entry name" value="GUANINE DEAMINASE"/>
    <property type="match status" value="1"/>
</dbReference>
<dbReference type="RefSeq" id="WP_167167836.1">
    <property type="nucleotide sequence ID" value="NZ_BAAAOO010000007.1"/>
</dbReference>
<dbReference type="GO" id="GO:0008892">
    <property type="term" value="F:guanine deaminase activity"/>
    <property type="evidence" value="ECO:0007669"/>
    <property type="project" value="UniProtKB-EC"/>
</dbReference>